<gene>
    <name evidence="1" type="ORF">H6G59_05665</name>
</gene>
<sequence length="211" mass="24384">MKKSAEIVSLFKRVAVYLLRKLKLKQSFSKSDLQVPPDFEVSDASQHFTRKWFEQLYSELSDGTPCYRPLNTPNYDGGVLKGCYCCPANTRLNLLPNEEKMFTDVINDWDFRLTDHEELPGRKTIYCSKMGLCNGNKPFICRTHPVYFSEGAILFVESQCRLPAYKFLQFHHEASEKIRSVVFKYGLEKVILGYAKKSVLENGQEVVDFHC</sequence>
<keyword evidence="2" id="KW-1185">Reference proteome</keyword>
<dbReference type="EMBL" id="JACJST010000003">
    <property type="protein sequence ID" value="MBD2567394.1"/>
    <property type="molecule type" value="Genomic_DNA"/>
</dbReference>
<dbReference type="RefSeq" id="WP_190712267.1">
    <property type="nucleotide sequence ID" value="NZ_JACJST010000003.1"/>
</dbReference>
<comment type="caution">
    <text evidence="1">The sequence shown here is derived from an EMBL/GenBank/DDBJ whole genome shotgun (WGS) entry which is preliminary data.</text>
</comment>
<reference evidence="1 2" key="1">
    <citation type="journal article" date="2020" name="ISME J.">
        <title>Comparative genomics reveals insights into cyanobacterial evolution and habitat adaptation.</title>
        <authorList>
            <person name="Chen M.Y."/>
            <person name="Teng W.K."/>
            <person name="Zhao L."/>
            <person name="Hu C.X."/>
            <person name="Zhou Y.K."/>
            <person name="Han B.P."/>
            <person name="Song L.R."/>
            <person name="Shu W.S."/>
        </authorList>
    </citation>
    <scope>NUCLEOTIDE SEQUENCE [LARGE SCALE GENOMIC DNA]</scope>
    <source>
        <strain evidence="1 2">FACHB-196</strain>
    </source>
</reference>
<evidence type="ECO:0000313" key="2">
    <source>
        <dbReference type="Proteomes" id="UP000640531"/>
    </source>
</evidence>
<organism evidence="1 2">
    <name type="scientific">Anabaena lutea FACHB-196</name>
    <dbReference type="NCBI Taxonomy" id="2692881"/>
    <lineage>
        <taxon>Bacteria</taxon>
        <taxon>Bacillati</taxon>
        <taxon>Cyanobacteriota</taxon>
        <taxon>Cyanophyceae</taxon>
        <taxon>Nostocales</taxon>
        <taxon>Nostocaceae</taxon>
        <taxon>Anabaena</taxon>
    </lineage>
</organism>
<accession>A0ABR8FBT4</accession>
<evidence type="ECO:0000313" key="1">
    <source>
        <dbReference type="EMBL" id="MBD2567394.1"/>
    </source>
</evidence>
<proteinExistence type="predicted"/>
<dbReference type="Proteomes" id="UP000640531">
    <property type="component" value="Unassembled WGS sequence"/>
</dbReference>
<protein>
    <recommendedName>
        <fullName evidence="3">YkgJ family cysteine cluster protein</fullName>
    </recommendedName>
</protein>
<name>A0ABR8FBT4_9NOST</name>
<evidence type="ECO:0008006" key="3">
    <source>
        <dbReference type="Google" id="ProtNLM"/>
    </source>
</evidence>